<organism evidence="2 3">
    <name type="scientific">Desulfobacula phenolica</name>
    <dbReference type="NCBI Taxonomy" id="90732"/>
    <lineage>
        <taxon>Bacteria</taxon>
        <taxon>Pseudomonadati</taxon>
        <taxon>Thermodesulfobacteriota</taxon>
        <taxon>Desulfobacteria</taxon>
        <taxon>Desulfobacterales</taxon>
        <taxon>Desulfobacteraceae</taxon>
        <taxon>Desulfobacula</taxon>
    </lineage>
</organism>
<feature type="region of interest" description="Disordered" evidence="1">
    <location>
        <begin position="119"/>
        <end position="140"/>
    </location>
</feature>
<feature type="compositionally biased region" description="Acidic residues" evidence="1">
    <location>
        <begin position="121"/>
        <end position="140"/>
    </location>
</feature>
<gene>
    <name evidence="2" type="ORF">SAMN04487931_10638</name>
</gene>
<dbReference type="Proteomes" id="UP000199608">
    <property type="component" value="Unassembled WGS sequence"/>
</dbReference>
<evidence type="ECO:0000313" key="2">
    <source>
        <dbReference type="EMBL" id="SDU26644.1"/>
    </source>
</evidence>
<proteinExistence type="predicted"/>
<accession>A0A1H2H480</accession>
<dbReference type="EMBL" id="FNLL01000006">
    <property type="protein sequence ID" value="SDU26644.1"/>
    <property type="molecule type" value="Genomic_DNA"/>
</dbReference>
<name>A0A1H2H480_9BACT</name>
<evidence type="ECO:0000313" key="3">
    <source>
        <dbReference type="Proteomes" id="UP000199608"/>
    </source>
</evidence>
<evidence type="ECO:0000256" key="1">
    <source>
        <dbReference type="SAM" id="MobiDB-lite"/>
    </source>
</evidence>
<dbReference type="RefSeq" id="WP_092233971.1">
    <property type="nucleotide sequence ID" value="NZ_FNLL01000006.1"/>
</dbReference>
<protein>
    <submittedName>
        <fullName evidence="2">Uncharacterized protein</fullName>
    </submittedName>
</protein>
<dbReference type="AlphaFoldDB" id="A0A1H2H480"/>
<reference evidence="3" key="1">
    <citation type="submission" date="2016-10" db="EMBL/GenBank/DDBJ databases">
        <authorList>
            <person name="Varghese N."/>
            <person name="Submissions S."/>
        </authorList>
    </citation>
    <scope>NUCLEOTIDE SEQUENCE [LARGE SCALE GENOMIC DNA]</scope>
    <source>
        <strain evidence="3">DSM 3384</strain>
    </source>
</reference>
<keyword evidence="3" id="KW-1185">Reference proteome</keyword>
<sequence>MRITTNKPNTLRLHDNISDSTLELYFRTPTAKEQAKYTNGMTKRIRNKIVNCTGECRQKHGRDILEGWREGDFGEEKDGKVVVISSKSGSSNFRQDWKEWFCKHNADLVERLAIHAFEQTADTDDSEDLPGEEQEDSDPN</sequence>